<gene>
    <name evidence="1" type="ORF">Patl1_04572</name>
</gene>
<name>A0ACC1BT77_9ROSI</name>
<sequence length="401" mass="44920">MHDLVRDMALYITSQGPRYLVKAGMQLRELPTEHEWTEDLQKVSLMLNNISKFHLDMTLPKFTALSTLLLQYNGYLEEIDDSVFTLMTELKVLDLSNCGNIRNLPNSISGLVKLTALLLNGCGNLEHVPSLAKLGALKKLDLGYTGITAIPDGLEMLVHLRYLDLFAHRIKEMPGGILPKLFRLQYLRLDNAVAEAEEVSRLSKLECLGLGDYFLEGRRGKAVGIGGLTDFGDSIEIPTDIQTLFIDRCDDLRSVSDISSLKDATDWRECWIYQCKQMEYYCLSSHTTALQTLQGLYLWHLDNLIAILGEEIDRAKSALPTPITPGIFSCLKKVSIDCCPKLKRLFPTKLLRNLQNLEDIDVSSCSGLVEIIAASSDEEEEDKEAKRPWPVSRTLIAGPAD</sequence>
<keyword evidence="2" id="KW-1185">Reference proteome</keyword>
<dbReference type="Proteomes" id="UP001164250">
    <property type="component" value="Chromosome 3"/>
</dbReference>
<evidence type="ECO:0000313" key="2">
    <source>
        <dbReference type="Proteomes" id="UP001164250"/>
    </source>
</evidence>
<evidence type="ECO:0000313" key="1">
    <source>
        <dbReference type="EMBL" id="KAJ0102317.1"/>
    </source>
</evidence>
<dbReference type="EMBL" id="CM047899">
    <property type="protein sequence ID" value="KAJ0102317.1"/>
    <property type="molecule type" value="Genomic_DNA"/>
</dbReference>
<comment type="caution">
    <text evidence="1">The sequence shown here is derived from an EMBL/GenBank/DDBJ whole genome shotgun (WGS) entry which is preliminary data.</text>
</comment>
<proteinExistence type="predicted"/>
<accession>A0ACC1BT77</accession>
<reference evidence="2" key="1">
    <citation type="journal article" date="2023" name="G3 (Bethesda)">
        <title>Genome assembly and association tests identify interacting loci associated with vigor, precocity, and sex in interspecific pistachio rootstocks.</title>
        <authorList>
            <person name="Palmer W."/>
            <person name="Jacygrad E."/>
            <person name="Sagayaradj S."/>
            <person name="Cavanaugh K."/>
            <person name="Han R."/>
            <person name="Bertier L."/>
            <person name="Beede B."/>
            <person name="Kafkas S."/>
            <person name="Golino D."/>
            <person name="Preece J."/>
            <person name="Michelmore R."/>
        </authorList>
    </citation>
    <scope>NUCLEOTIDE SEQUENCE [LARGE SCALE GENOMIC DNA]</scope>
</reference>
<organism evidence="1 2">
    <name type="scientific">Pistacia atlantica</name>
    <dbReference type="NCBI Taxonomy" id="434234"/>
    <lineage>
        <taxon>Eukaryota</taxon>
        <taxon>Viridiplantae</taxon>
        <taxon>Streptophyta</taxon>
        <taxon>Embryophyta</taxon>
        <taxon>Tracheophyta</taxon>
        <taxon>Spermatophyta</taxon>
        <taxon>Magnoliopsida</taxon>
        <taxon>eudicotyledons</taxon>
        <taxon>Gunneridae</taxon>
        <taxon>Pentapetalae</taxon>
        <taxon>rosids</taxon>
        <taxon>malvids</taxon>
        <taxon>Sapindales</taxon>
        <taxon>Anacardiaceae</taxon>
        <taxon>Pistacia</taxon>
    </lineage>
</organism>
<protein>
    <submittedName>
        <fullName evidence="1">Uncharacterized protein</fullName>
    </submittedName>
</protein>